<reference evidence="2 3" key="1">
    <citation type="submission" date="2018-03" db="EMBL/GenBank/DDBJ databases">
        <title>Whole genome sequencing of Histamine producing bacteria.</title>
        <authorList>
            <person name="Butler K."/>
        </authorList>
    </citation>
    <scope>NUCLEOTIDE SEQUENCE [LARGE SCALE GENOMIC DNA]</scope>
    <source>
        <strain evidence="2 3">ATCC 33979</strain>
    </source>
</reference>
<organism evidence="2 3">
    <name type="scientific">Photobacterium leiognathi</name>
    <dbReference type="NCBI Taxonomy" id="553611"/>
    <lineage>
        <taxon>Bacteria</taxon>
        <taxon>Pseudomonadati</taxon>
        <taxon>Pseudomonadota</taxon>
        <taxon>Gammaproteobacteria</taxon>
        <taxon>Vibrionales</taxon>
        <taxon>Vibrionaceae</taxon>
        <taxon>Photobacterium</taxon>
    </lineage>
</organism>
<evidence type="ECO:0000313" key="3">
    <source>
        <dbReference type="Proteomes" id="UP000240410"/>
    </source>
</evidence>
<dbReference type="Proteomes" id="UP000240410">
    <property type="component" value="Unassembled WGS sequence"/>
</dbReference>
<dbReference type="RefSeq" id="WP_045068274.1">
    <property type="nucleotide sequence ID" value="NZ_JZSL01000003.1"/>
</dbReference>
<keyword evidence="1" id="KW-1133">Transmembrane helix</keyword>
<evidence type="ECO:0000313" key="2">
    <source>
        <dbReference type="EMBL" id="PSV93861.1"/>
    </source>
</evidence>
<feature type="transmembrane region" description="Helical" evidence="1">
    <location>
        <begin position="48"/>
        <end position="67"/>
    </location>
</feature>
<feature type="transmembrane region" description="Helical" evidence="1">
    <location>
        <begin position="15"/>
        <end position="36"/>
    </location>
</feature>
<protein>
    <submittedName>
        <fullName evidence="2">Uncharacterized protein</fullName>
    </submittedName>
</protein>
<gene>
    <name evidence="2" type="ORF">CTM89_01045</name>
</gene>
<dbReference type="AlphaFoldDB" id="A0A2T3MHM7"/>
<name>A0A2T3MHM7_PHOLE</name>
<comment type="caution">
    <text evidence="2">The sequence shown here is derived from an EMBL/GenBank/DDBJ whole genome shotgun (WGS) entry which is preliminary data.</text>
</comment>
<keyword evidence="1" id="KW-0472">Membrane</keyword>
<dbReference type="EMBL" id="PYOJ01000001">
    <property type="protein sequence ID" value="PSV93861.1"/>
    <property type="molecule type" value="Genomic_DNA"/>
</dbReference>
<proteinExistence type="predicted"/>
<sequence length="172" mass="19659">MEIFNLYSESGTSKLLIEFLWMLPGLFIFGVIGYLISIKLNLKKQEKGLVTLTAVIAFIALVGLLAIDDVMFNSKWGRDKLVHEDAQVLKGVVSARREKKGRHLYEVIEIGSHTLWRITPVYDKYLPDACYQDLIKYSGSNNKESEIRYVPLYLNENEPSEVSYCITYVATL</sequence>
<accession>A0A2T3MHM7</accession>
<keyword evidence="1" id="KW-0812">Transmembrane</keyword>
<evidence type="ECO:0000256" key="1">
    <source>
        <dbReference type="SAM" id="Phobius"/>
    </source>
</evidence>